<reference evidence="2 3" key="1">
    <citation type="submission" date="2016-12" db="EMBL/GenBank/DDBJ databases">
        <title>Bacillus phylogenomics.</title>
        <authorList>
            <person name="Dunlap C."/>
        </authorList>
    </citation>
    <scope>NUCLEOTIDE SEQUENCE [LARGE SCALE GENOMIC DNA]</scope>
    <source>
        <strain evidence="2 3">NRRL B-41327</strain>
    </source>
</reference>
<proteinExistence type="predicted"/>
<gene>
    <name evidence="2" type="ORF">BTA31_17690</name>
</gene>
<evidence type="ECO:0000256" key="1">
    <source>
        <dbReference type="SAM" id="SignalP"/>
    </source>
</evidence>
<keyword evidence="1" id="KW-0732">Signal</keyword>
<evidence type="ECO:0000313" key="2">
    <source>
        <dbReference type="EMBL" id="OMI25653.1"/>
    </source>
</evidence>
<dbReference type="RefSeq" id="WP_076793345.1">
    <property type="nucleotide sequence ID" value="NZ_MRBL01000020.1"/>
</dbReference>
<feature type="chain" id="PRO_5045264741" evidence="1">
    <location>
        <begin position="25"/>
        <end position="265"/>
    </location>
</feature>
<sequence>MFKKSVAMFLGVVLIFSMIPYASAVEGKDKYVVAKEVILKTQEDFIQSMKKLSPKNDDEADEFSTQYFKDNPVNEEHLINFYKKEKTVLPNATSGDTIDIDNYILSNIDEGNFSEHDLGNGIKLVLTDSPTYFITSVSETPIVENKFQVKARTKEHKLVYRAKNMFGIELFKVHNAAYFTYGGKSPRAHQTSAYYKRGTTSLWRVENWKKGTRSVPGNKAQAYAEGNFFTGFAFKGFDIIMQEWHITNTITCNNKGKVERSGRVK</sequence>
<evidence type="ECO:0000313" key="3">
    <source>
        <dbReference type="Proteomes" id="UP000187046"/>
    </source>
</evidence>
<feature type="signal peptide" evidence="1">
    <location>
        <begin position="1"/>
        <end position="24"/>
    </location>
</feature>
<comment type="caution">
    <text evidence="2">The sequence shown here is derived from an EMBL/GenBank/DDBJ whole genome shotgun (WGS) entry which is preliminary data.</text>
</comment>
<accession>A0ABX3I299</accession>
<protein>
    <submittedName>
        <fullName evidence="2">Uncharacterized protein</fullName>
    </submittedName>
</protein>
<dbReference type="Proteomes" id="UP000187046">
    <property type="component" value="Unassembled WGS sequence"/>
</dbReference>
<name>A0ABX3I299_9BACI</name>
<keyword evidence="3" id="KW-1185">Reference proteome</keyword>
<organism evidence="2 3">
    <name type="scientific">Bacillus haynesii</name>
    <dbReference type="NCBI Taxonomy" id="1925021"/>
    <lineage>
        <taxon>Bacteria</taxon>
        <taxon>Bacillati</taxon>
        <taxon>Bacillota</taxon>
        <taxon>Bacilli</taxon>
        <taxon>Bacillales</taxon>
        <taxon>Bacillaceae</taxon>
        <taxon>Bacillus</taxon>
    </lineage>
</organism>
<dbReference type="EMBL" id="MRBL01000020">
    <property type="protein sequence ID" value="OMI25653.1"/>
    <property type="molecule type" value="Genomic_DNA"/>
</dbReference>